<dbReference type="InterPro" id="IPR006206">
    <property type="entry name" value="Mevalonate/galactokinase"/>
</dbReference>
<evidence type="ECO:0000259" key="15">
    <source>
        <dbReference type="Pfam" id="PF10509"/>
    </source>
</evidence>
<dbReference type="PROSITE" id="PS00106">
    <property type="entry name" value="GALACTOKINASE"/>
    <property type="match status" value="1"/>
</dbReference>
<evidence type="ECO:0000256" key="7">
    <source>
        <dbReference type="ARBA" id="ARBA00022840"/>
    </source>
</evidence>
<dbReference type="UniPathway" id="UPA00214"/>
<dbReference type="EMBL" id="FQZO01000003">
    <property type="protein sequence ID" value="SHJ23187.1"/>
    <property type="molecule type" value="Genomic_DNA"/>
</dbReference>
<dbReference type="GO" id="GO:0000287">
    <property type="term" value="F:magnesium ion binding"/>
    <property type="evidence" value="ECO:0007669"/>
    <property type="project" value="UniProtKB-UniRule"/>
</dbReference>
<evidence type="ECO:0000259" key="13">
    <source>
        <dbReference type="Pfam" id="PF00288"/>
    </source>
</evidence>
<dbReference type="InterPro" id="IPR019741">
    <property type="entry name" value="Galactokinase_CS"/>
</dbReference>
<feature type="binding site" evidence="11">
    <location>
        <begin position="34"/>
        <end position="37"/>
    </location>
    <ligand>
        <name>substrate</name>
    </ligand>
</feature>
<dbReference type="InterPro" id="IPR019539">
    <property type="entry name" value="GalKase_N"/>
</dbReference>
<dbReference type="SUPFAM" id="SSF54211">
    <property type="entry name" value="Ribosomal protein S5 domain 2-like"/>
    <property type="match status" value="1"/>
</dbReference>
<keyword evidence="2 11" id="KW-0963">Cytoplasm</keyword>
<comment type="pathway">
    <text evidence="11">Carbohydrate metabolism; galactose metabolism.</text>
</comment>
<dbReference type="PIRSF" id="PIRSF000530">
    <property type="entry name" value="Galactokinase"/>
    <property type="match status" value="1"/>
</dbReference>
<comment type="function">
    <text evidence="11">Catalyzes the transfer of the gamma-phosphate of ATP to D-galactose to form alpha-D-galactose-1-phosphate (Gal-1-P).</text>
</comment>
<reference evidence="16 17" key="1">
    <citation type="submission" date="2016-11" db="EMBL/GenBank/DDBJ databases">
        <authorList>
            <person name="Jaros S."/>
            <person name="Januszkiewicz K."/>
            <person name="Wedrychowicz H."/>
        </authorList>
    </citation>
    <scope>NUCLEOTIDE SEQUENCE [LARGE SCALE GENOMIC DNA]</scope>
    <source>
        <strain evidence="16 17">DSM 21864</strain>
    </source>
</reference>
<feature type="domain" description="Galactokinase N-terminal" evidence="15">
    <location>
        <begin position="8"/>
        <end position="57"/>
    </location>
</feature>
<feature type="domain" description="GHMP kinase C-terminal" evidence="14">
    <location>
        <begin position="284"/>
        <end position="364"/>
    </location>
</feature>
<dbReference type="InterPro" id="IPR022963">
    <property type="entry name" value="Galactokinase_bac"/>
</dbReference>
<gene>
    <name evidence="11" type="primary">galK</name>
    <name evidence="16" type="ORF">SAMN05444401_2569</name>
</gene>
<dbReference type="Pfam" id="PF10509">
    <property type="entry name" value="GalKase_gal_bdg"/>
    <property type="match status" value="1"/>
</dbReference>
<dbReference type="GO" id="GO:0006012">
    <property type="term" value="P:galactose metabolic process"/>
    <property type="evidence" value="ECO:0007669"/>
    <property type="project" value="UniProtKB-UniRule"/>
</dbReference>
<keyword evidence="3 11" id="KW-0808">Transferase</keyword>
<evidence type="ECO:0000256" key="1">
    <source>
        <dbReference type="ARBA" id="ARBA00006566"/>
    </source>
</evidence>
<feature type="binding site" evidence="11">
    <location>
        <position position="128"/>
    </location>
    <ligand>
        <name>Mg(2+)</name>
        <dbReference type="ChEBI" id="CHEBI:18420"/>
    </ligand>
</feature>
<evidence type="ECO:0000256" key="11">
    <source>
        <dbReference type="HAMAP-Rule" id="MF_00246"/>
    </source>
</evidence>
<evidence type="ECO:0000256" key="12">
    <source>
        <dbReference type="NCBIfam" id="TIGR00131"/>
    </source>
</evidence>
<dbReference type="SUPFAM" id="SSF55060">
    <property type="entry name" value="GHMP Kinase, C-terminal domain"/>
    <property type="match status" value="1"/>
</dbReference>
<feature type="binding site" evidence="11">
    <location>
        <position position="161"/>
    </location>
    <ligand>
        <name>Mg(2+)</name>
        <dbReference type="ChEBI" id="CHEBI:18420"/>
    </ligand>
</feature>
<dbReference type="GO" id="GO:0005524">
    <property type="term" value="F:ATP binding"/>
    <property type="evidence" value="ECO:0007669"/>
    <property type="project" value="UniProtKB-UniRule"/>
</dbReference>
<dbReference type="AlphaFoldDB" id="A0A1M6HLZ4"/>
<name>A0A1M6HLZ4_9CLOT</name>
<comment type="subcellular location">
    <subcellularLocation>
        <location evidence="11">Cytoplasm</location>
    </subcellularLocation>
</comment>
<dbReference type="EC" id="2.7.1.6" evidence="11 12"/>
<dbReference type="InterPro" id="IPR013750">
    <property type="entry name" value="GHMP_kinase_C_dom"/>
</dbReference>
<dbReference type="InterPro" id="IPR006203">
    <property type="entry name" value="GHMP_knse_ATP-bd_CS"/>
</dbReference>
<feature type="domain" description="GHMP kinase N-terminal" evidence="13">
    <location>
        <begin position="92"/>
        <end position="181"/>
    </location>
</feature>
<dbReference type="Gene3D" id="3.30.70.890">
    <property type="entry name" value="GHMP kinase, C-terminal domain"/>
    <property type="match status" value="1"/>
</dbReference>
<dbReference type="InterPro" id="IPR036554">
    <property type="entry name" value="GHMP_kinase_C_sf"/>
</dbReference>
<evidence type="ECO:0000256" key="3">
    <source>
        <dbReference type="ARBA" id="ARBA00022679"/>
    </source>
</evidence>
<proteinExistence type="inferred from homology"/>
<keyword evidence="5 11" id="KW-0547">Nucleotide-binding</keyword>
<evidence type="ECO:0000256" key="8">
    <source>
        <dbReference type="ARBA" id="ARBA00022842"/>
    </source>
</evidence>
<feature type="site" description="Transition state stabilizer" evidence="11">
    <location>
        <position position="28"/>
    </location>
</feature>
<feature type="binding site" evidence="11">
    <location>
        <begin position="122"/>
        <end position="128"/>
    </location>
    <ligand>
        <name>ATP</name>
        <dbReference type="ChEBI" id="CHEBI:30616"/>
    </ligand>
</feature>
<protein>
    <recommendedName>
        <fullName evidence="11 12">Galactokinase</fullName>
        <ecNumber evidence="11 12">2.7.1.6</ecNumber>
    </recommendedName>
    <alternativeName>
        <fullName evidence="11">Galactose kinase</fullName>
    </alternativeName>
</protein>
<keyword evidence="8 11" id="KW-0460">Magnesium</keyword>
<dbReference type="PRINTS" id="PR00473">
    <property type="entry name" value="GALCTOKINASE"/>
</dbReference>
<dbReference type="InterPro" id="IPR000705">
    <property type="entry name" value="Galactokinase"/>
</dbReference>
<evidence type="ECO:0000313" key="16">
    <source>
        <dbReference type="EMBL" id="SHJ23187.1"/>
    </source>
</evidence>
<keyword evidence="10 11" id="KW-0119">Carbohydrate metabolism</keyword>
<dbReference type="Gene3D" id="3.30.230.10">
    <property type="match status" value="1"/>
</dbReference>
<keyword evidence="17" id="KW-1185">Reference proteome</keyword>
<dbReference type="STRING" id="1121298.SAMN05444401_2569"/>
<dbReference type="PANTHER" id="PTHR10457">
    <property type="entry name" value="MEVALONATE KINASE/GALACTOKINASE"/>
    <property type="match status" value="1"/>
</dbReference>
<evidence type="ECO:0000256" key="9">
    <source>
        <dbReference type="ARBA" id="ARBA00023144"/>
    </source>
</evidence>
<dbReference type="Pfam" id="PF00288">
    <property type="entry name" value="GHMP_kinases_N"/>
    <property type="match status" value="1"/>
</dbReference>
<dbReference type="RefSeq" id="WP_073007093.1">
    <property type="nucleotide sequence ID" value="NZ_FQZO01000003.1"/>
</dbReference>
<dbReference type="PRINTS" id="PR00959">
    <property type="entry name" value="MEVGALKINASE"/>
</dbReference>
<comment type="similarity">
    <text evidence="1 11">Belongs to the GHMP kinase family. GalK subfamily.</text>
</comment>
<comment type="catalytic activity">
    <reaction evidence="11">
        <text>alpha-D-galactose + ATP = alpha-D-galactose 1-phosphate + ADP + H(+)</text>
        <dbReference type="Rhea" id="RHEA:13553"/>
        <dbReference type="ChEBI" id="CHEBI:15378"/>
        <dbReference type="ChEBI" id="CHEBI:28061"/>
        <dbReference type="ChEBI" id="CHEBI:30616"/>
        <dbReference type="ChEBI" id="CHEBI:58336"/>
        <dbReference type="ChEBI" id="CHEBI:456216"/>
        <dbReference type="EC" id="2.7.1.6"/>
    </reaction>
</comment>
<sequence>MEALQVMEEFKKLYGEEGNIRLFHSPGRVNLIGEHIDYNGGYVFPCALEFGTYGAVRVRKDDKINLASTNFDLKINVDLKDLSFKEEHDWGNYAKGIIKIMKEGGFKVGGMDILVSGNIPNASGLSSSASLELLIAVMVNNLFNEERIDRVELVKIGQKTENQYVGVNCGIMDQFAIGMGKKDKAILLDCATLNYEYADADLKDYALVIMNTNKRRALNESKYNERRAECDEALDILKNYKNINALCELTVEEFEPLKNNIKKENVRNRAEHAVYENERVKEAIKVLNEGDLITFGKLLTASHNSLKDLYEVTGEALDAIVEEALKVKGCIGARMTGAGFGGCAIAVVEKESIDNFKEIIGENYFKRTGLHADFYLSNIGEGTCEVK</sequence>
<dbReference type="NCBIfam" id="TIGR00131">
    <property type="entry name" value="gal_kin"/>
    <property type="match status" value="1"/>
</dbReference>
<dbReference type="Pfam" id="PF08544">
    <property type="entry name" value="GHMP_kinases_C"/>
    <property type="match status" value="1"/>
</dbReference>
<dbReference type="InterPro" id="IPR020568">
    <property type="entry name" value="Ribosomal_Su5_D2-typ_SF"/>
</dbReference>
<feature type="active site" description="Proton acceptor" evidence="11">
    <location>
        <position position="173"/>
    </location>
</feature>
<dbReference type="GO" id="GO:0004335">
    <property type="term" value="F:galactokinase activity"/>
    <property type="evidence" value="ECO:0007669"/>
    <property type="project" value="UniProtKB-UniRule"/>
</dbReference>
<feature type="binding site" evidence="11">
    <location>
        <position position="223"/>
    </location>
    <ligand>
        <name>substrate</name>
    </ligand>
</feature>
<dbReference type="FunFam" id="3.30.230.10:FF:000017">
    <property type="entry name" value="Galactokinase"/>
    <property type="match status" value="1"/>
</dbReference>
<dbReference type="InterPro" id="IPR006204">
    <property type="entry name" value="GHMP_kinase_N_dom"/>
</dbReference>
<keyword evidence="9 11" id="KW-0299">Galactose metabolism</keyword>
<evidence type="ECO:0000256" key="4">
    <source>
        <dbReference type="ARBA" id="ARBA00022723"/>
    </source>
</evidence>
<evidence type="ECO:0000256" key="2">
    <source>
        <dbReference type="ARBA" id="ARBA00022490"/>
    </source>
</evidence>
<dbReference type="OrthoDB" id="250531at2"/>
<dbReference type="HAMAP" id="MF_00246">
    <property type="entry name" value="Galactokinase"/>
    <property type="match status" value="1"/>
</dbReference>
<evidence type="ECO:0000256" key="5">
    <source>
        <dbReference type="ARBA" id="ARBA00022741"/>
    </source>
</evidence>
<accession>A0A1M6HLZ4</accession>
<organism evidence="16 17">
    <name type="scientific">Clostridium amylolyticum</name>
    <dbReference type="NCBI Taxonomy" id="1121298"/>
    <lineage>
        <taxon>Bacteria</taxon>
        <taxon>Bacillati</taxon>
        <taxon>Bacillota</taxon>
        <taxon>Clostridia</taxon>
        <taxon>Eubacteriales</taxon>
        <taxon>Clostridiaceae</taxon>
        <taxon>Clostridium</taxon>
    </lineage>
</organism>
<keyword evidence="7 11" id="KW-0067">ATP-binding</keyword>
<feature type="binding site" evidence="11">
    <location>
        <position position="68"/>
    </location>
    <ligand>
        <name>ATP</name>
        <dbReference type="ChEBI" id="CHEBI:30616"/>
    </ligand>
</feature>
<evidence type="ECO:0000256" key="6">
    <source>
        <dbReference type="ARBA" id="ARBA00022777"/>
    </source>
</evidence>
<evidence type="ECO:0000256" key="10">
    <source>
        <dbReference type="ARBA" id="ARBA00023277"/>
    </source>
</evidence>
<evidence type="ECO:0000259" key="14">
    <source>
        <dbReference type="Pfam" id="PF08544"/>
    </source>
</evidence>
<evidence type="ECO:0000313" key="17">
    <source>
        <dbReference type="Proteomes" id="UP000184080"/>
    </source>
</evidence>
<keyword evidence="6 11" id="KW-0418">Kinase</keyword>
<dbReference type="GO" id="GO:0005829">
    <property type="term" value="C:cytosol"/>
    <property type="evidence" value="ECO:0007669"/>
    <property type="project" value="TreeGrafter"/>
</dbReference>
<dbReference type="InterPro" id="IPR014721">
    <property type="entry name" value="Ribsml_uS5_D2-typ_fold_subgr"/>
</dbReference>
<dbReference type="NCBIfam" id="NF003705">
    <property type="entry name" value="PRK05322.1"/>
    <property type="match status" value="1"/>
</dbReference>
<dbReference type="FunFam" id="3.30.70.890:FF:000001">
    <property type="entry name" value="Galactokinase"/>
    <property type="match status" value="1"/>
</dbReference>
<dbReference type="PANTHER" id="PTHR10457:SF7">
    <property type="entry name" value="GALACTOKINASE-RELATED"/>
    <property type="match status" value="1"/>
</dbReference>
<dbReference type="PROSITE" id="PS00627">
    <property type="entry name" value="GHMP_KINASES_ATP"/>
    <property type="match status" value="1"/>
</dbReference>
<dbReference type="Proteomes" id="UP000184080">
    <property type="component" value="Unassembled WGS sequence"/>
</dbReference>
<keyword evidence="4 11" id="KW-0479">Metal-binding</keyword>